<name>A0ABV1H9U2_9FIRM</name>
<dbReference type="Pfam" id="PF02620">
    <property type="entry name" value="YceD"/>
    <property type="match status" value="1"/>
</dbReference>
<evidence type="ECO:0000313" key="1">
    <source>
        <dbReference type="EMBL" id="MEQ2556461.1"/>
    </source>
</evidence>
<reference evidence="1 2" key="1">
    <citation type="submission" date="2024-03" db="EMBL/GenBank/DDBJ databases">
        <title>Human intestinal bacterial collection.</title>
        <authorList>
            <person name="Pauvert C."/>
            <person name="Hitch T.C.A."/>
            <person name="Clavel T."/>
        </authorList>
    </citation>
    <scope>NUCLEOTIDE SEQUENCE [LARGE SCALE GENOMIC DNA]</scope>
    <source>
        <strain evidence="1 2">CLA-AA-H185</strain>
    </source>
</reference>
<gene>
    <name evidence="1" type="ORF">WMO43_01015</name>
</gene>
<protein>
    <submittedName>
        <fullName evidence="1">DUF177 domain-containing protein</fullName>
    </submittedName>
</protein>
<dbReference type="RefSeq" id="WP_177963275.1">
    <property type="nucleotide sequence ID" value="NZ_JBBMEX010000001.1"/>
</dbReference>
<comment type="caution">
    <text evidence="1">The sequence shown here is derived from an EMBL/GenBank/DDBJ whole genome shotgun (WGS) entry which is preliminary data.</text>
</comment>
<dbReference type="EMBL" id="JBBMEX010000001">
    <property type="protein sequence ID" value="MEQ2556461.1"/>
    <property type="molecule type" value="Genomic_DNA"/>
</dbReference>
<organism evidence="1 2">
    <name type="scientific">Maccoyibacter intestinihominis</name>
    <dbReference type="NCBI Taxonomy" id="3133499"/>
    <lineage>
        <taxon>Bacteria</taxon>
        <taxon>Bacillati</taxon>
        <taxon>Bacillota</taxon>
        <taxon>Clostridia</taxon>
        <taxon>Lachnospirales</taxon>
        <taxon>Lachnospiraceae</taxon>
        <taxon>Maccoyibacter</taxon>
    </lineage>
</organism>
<sequence>MKVDLTDIKALENREVEKRVPVDLVTFDSKLGKFPITKKEDVALHIRNEENKRLFVQGTTELTIEIPCDRCLEEVPTTFHIDINKEIPLEETPDVDEEKLEAKDYMLGFHLDLDRIIYDEVLVNWPMKVLCKEDCAGICKKCGKNLNHGTCDCEKTEPDPRMAVIQDVFKNFKEV</sequence>
<dbReference type="PANTHER" id="PTHR34374">
    <property type="entry name" value="LARGE RIBOSOMAL RNA SUBUNIT ACCUMULATION PROTEIN YCED HOMOLOG 1, CHLOROPLASTIC"/>
    <property type="match status" value="1"/>
</dbReference>
<accession>A0ABV1H9U2</accession>
<dbReference type="InterPro" id="IPR003772">
    <property type="entry name" value="YceD"/>
</dbReference>
<evidence type="ECO:0000313" key="2">
    <source>
        <dbReference type="Proteomes" id="UP001454489"/>
    </source>
</evidence>
<proteinExistence type="predicted"/>
<dbReference type="Proteomes" id="UP001454489">
    <property type="component" value="Unassembled WGS sequence"/>
</dbReference>
<dbReference type="PANTHER" id="PTHR34374:SF1">
    <property type="entry name" value="LARGE RIBOSOMAL RNA SUBUNIT ACCUMULATION PROTEIN YCED HOMOLOG 1, CHLOROPLASTIC"/>
    <property type="match status" value="1"/>
</dbReference>
<keyword evidence="2" id="KW-1185">Reference proteome</keyword>